<protein>
    <recommendedName>
        <fullName evidence="4">DUF4350 domain-containing protein</fullName>
    </recommendedName>
</protein>
<keyword evidence="1" id="KW-1133">Transmembrane helix</keyword>
<dbReference type="RefSeq" id="WP_264850376.1">
    <property type="nucleotide sequence ID" value="NZ_BRXR01000001.1"/>
</dbReference>
<organism evidence="2 3">
    <name type="scientific">Clostridium omnivorum</name>
    <dbReference type="NCBI Taxonomy" id="1604902"/>
    <lineage>
        <taxon>Bacteria</taxon>
        <taxon>Bacillati</taxon>
        <taxon>Bacillota</taxon>
        <taxon>Clostridia</taxon>
        <taxon>Eubacteriales</taxon>
        <taxon>Clostridiaceae</taxon>
        <taxon>Clostridium</taxon>
    </lineage>
</organism>
<evidence type="ECO:0008006" key="4">
    <source>
        <dbReference type="Google" id="ProtNLM"/>
    </source>
</evidence>
<gene>
    <name evidence="2" type="ORF">bsdE14_25040</name>
</gene>
<comment type="caution">
    <text evidence="2">The sequence shown here is derived from an EMBL/GenBank/DDBJ whole genome shotgun (WGS) entry which is preliminary data.</text>
</comment>
<evidence type="ECO:0000256" key="1">
    <source>
        <dbReference type="SAM" id="Phobius"/>
    </source>
</evidence>
<evidence type="ECO:0000313" key="2">
    <source>
        <dbReference type="EMBL" id="GLC31094.1"/>
    </source>
</evidence>
<keyword evidence="3" id="KW-1185">Reference proteome</keyword>
<dbReference type="EMBL" id="BRXR01000001">
    <property type="protein sequence ID" value="GLC31094.1"/>
    <property type="molecule type" value="Genomic_DNA"/>
</dbReference>
<reference evidence="2 3" key="1">
    <citation type="journal article" date="2024" name="Int. J. Syst. Evol. Microbiol.">
        <title>Clostridium omnivorum sp. nov., isolated from anoxic soil under the treatment of reductive soil disinfestation.</title>
        <authorList>
            <person name="Ueki A."/>
            <person name="Tonouchi A."/>
            <person name="Kaku N."/>
            <person name="Honma S."/>
            <person name="Ueki K."/>
        </authorList>
    </citation>
    <scope>NUCLEOTIDE SEQUENCE [LARGE SCALE GENOMIC DNA]</scope>
    <source>
        <strain evidence="2 3">E14</strain>
    </source>
</reference>
<evidence type="ECO:0000313" key="3">
    <source>
        <dbReference type="Proteomes" id="UP001208567"/>
    </source>
</evidence>
<keyword evidence="1" id="KW-0472">Membrane</keyword>
<sequence length="337" mass="39184">MKKKASKELIAFIIIIPLFLLGSFYLSTLSDDKLPSYSIINKSNKGSSVFFETLKEFNYPVERTLKSIDNFDTDSIHIVADTGNFNINDENVKSWVYNGGILVHLTTGNLHLLEYGKVDKGSENITLYHYGQGLVIGSDAIFISNRELLKNKGGAYELLKEIDGHVFKKIYFNEAHMYAADANKKSLWDFVPREVKVIMYQLLLILAAVLFYKGKRFGKVVPLYEEEERIENEYMYSAASLYKQAKCYDLIVESYYRELLRKLNCSHEDFINCFEKENIQYINKARKVYNFMNKVYKNPKTKIKAKEYIQNIATIDQLTGIVKKRRDSYWKALKKTQ</sequence>
<proteinExistence type="predicted"/>
<feature type="transmembrane region" description="Helical" evidence="1">
    <location>
        <begin position="9"/>
        <end position="27"/>
    </location>
</feature>
<accession>A0ABQ5N782</accession>
<dbReference type="Proteomes" id="UP001208567">
    <property type="component" value="Unassembled WGS sequence"/>
</dbReference>
<name>A0ABQ5N782_9CLOT</name>
<keyword evidence="1" id="KW-0812">Transmembrane</keyword>